<evidence type="ECO:0000259" key="2">
    <source>
        <dbReference type="Pfam" id="PF02470"/>
    </source>
</evidence>
<dbReference type="RefSeq" id="WP_196149088.1">
    <property type="nucleotide sequence ID" value="NZ_JADMLG010000003.1"/>
</dbReference>
<dbReference type="Pfam" id="PF02470">
    <property type="entry name" value="MlaD"/>
    <property type="match status" value="1"/>
</dbReference>
<dbReference type="AlphaFoldDB" id="A0A931I9Z1"/>
<feature type="domain" description="Mce/MlaD" evidence="2">
    <location>
        <begin position="45"/>
        <end position="124"/>
    </location>
</feature>
<dbReference type="InterPro" id="IPR052336">
    <property type="entry name" value="MlaD_Phospholipid_Transporter"/>
</dbReference>
<proteinExistence type="predicted"/>
<dbReference type="EMBL" id="JADMLG010000003">
    <property type="protein sequence ID" value="MBH0776776.1"/>
    <property type="molecule type" value="Genomic_DNA"/>
</dbReference>
<reference evidence="3" key="1">
    <citation type="submission" date="2020-11" db="EMBL/GenBank/DDBJ databases">
        <title>Nocardia NEAU-351.nov., a novel actinomycete isolated from the cow dung.</title>
        <authorList>
            <person name="Zhang X."/>
        </authorList>
    </citation>
    <scope>NUCLEOTIDE SEQUENCE</scope>
    <source>
        <strain evidence="3">NEAU-351</strain>
    </source>
</reference>
<name>A0A931I9Z1_9NOCA</name>
<dbReference type="PANTHER" id="PTHR33371:SF4">
    <property type="entry name" value="INTERMEMBRANE PHOSPHOLIPID TRANSPORT SYSTEM BINDING PROTEIN MLAD"/>
    <property type="match status" value="1"/>
</dbReference>
<gene>
    <name evidence="3" type="ORF">IT779_10815</name>
</gene>
<evidence type="ECO:0000313" key="4">
    <source>
        <dbReference type="Proteomes" id="UP000655751"/>
    </source>
</evidence>
<organism evidence="3 4">
    <name type="scientific">Nocardia bovistercoris</name>
    <dbReference type="NCBI Taxonomy" id="2785916"/>
    <lineage>
        <taxon>Bacteria</taxon>
        <taxon>Bacillati</taxon>
        <taxon>Actinomycetota</taxon>
        <taxon>Actinomycetes</taxon>
        <taxon>Mycobacteriales</taxon>
        <taxon>Nocardiaceae</taxon>
        <taxon>Nocardia</taxon>
    </lineage>
</organism>
<dbReference type="PANTHER" id="PTHR33371">
    <property type="entry name" value="INTERMEMBRANE PHOSPHOLIPID TRANSPORT SYSTEM BINDING PROTEIN MLAD-RELATED"/>
    <property type="match status" value="1"/>
</dbReference>
<accession>A0A931I9Z1</accession>
<protein>
    <submittedName>
        <fullName evidence="3">MCE family protein</fullName>
    </submittedName>
</protein>
<keyword evidence="4" id="KW-1185">Reference proteome</keyword>
<feature type="signal peptide" evidence="1">
    <location>
        <begin position="1"/>
        <end position="27"/>
    </location>
</feature>
<keyword evidence="1" id="KW-0732">Signal</keyword>
<evidence type="ECO:0000256" key="1">
    <source>
        <dbReference type="SAM" id="SignalP"/>
    </source>
</evidence>
<sequence>MSAAQSSRLRRLGAALLVALAVSVAGCGFQPADITVPGSGPGGPTYPLRIEFANVLNLPTGAKVIAGGVPVGQLTDVTVVDPAPGRAGYVVADVAILKSVRLPRGTTAELQQETPLGDIHIALVEPTSATSGDLDAGGTIPLADTAQSPVLEDILASLSVFVGSGAITDIQEIVRKMNAVMPKDPRDTARIAGTLGADLTDLSRNLDSVDSVLDGLGSTVQHGVLDNGPILDALLTPYGVQHTTDAINAQIGVIRVLAALGPVAPAAAWLAPLVGSLDRTVVAIVPLLFGSQPFDTSSPSNLKTLVDLLQNKIIPFTERGPRLDVTEVAVAGAAMPPSEQTTRIVDTLRMIGVVR</sequence>
<dbReference type="Proteomes" id="UP000655751">
    <property type="component" value="Unassembled WGS sequence"/>
</dbReference>
<dbReference type="InterPro" id="IPR003399">
    <property type="entry name" value="Mce/MlaD"/>
</dbReference>
<comment type="caution">
    <text evidence="3">The sequence shown here is derived from an EMBL/GenBank/DDBJ whole genome shotgun (WGS) entry which is preliminary data.</text>
</comment>
<feature type="chain" id="PRO_5039169513" evidence="1">
    <location>
        <begin position="28"/>
        <end position="355"/>
    </location>
</feature>
<evidence type="ECO:0000313" key="3">
    <source>
        <dbReference type="EMBL" id="MBH0776776.1"/>
    </source>
</evidence>